<dbReference type="OrthoDB" id="10254341at2759"/>
<dbReference type="GeneID" id="8857317"/>
<accession>D2W0C6</accession>
<dbReference type="EMBL" id="GG738918">
    <property type="protein sequence ID" value="EFC37450.1"/>
    <property type="molecule type" value="Genomic_DNA"/>
</dbReference>
<dbReference type="RefSeq" id="XP_002670194.1">
    <property type="nucleotide sequence ID" value="XM_002670148.1"/>
</dbReference>
<gene>
    <name evidence="2" type="ORF">NAEGRDRAFT_74811</name>
</gene>
<keyword evidence="3" id="KW-1185">Reference proteome</keyword>
<protein>
    <submittedName>
        <fullName evidence="2">Predicted protein</fullName>
    </submittedName>
</protein>
<dbReference type="Gene3D" id="3.30.460.10">
    <property type="entry name" value="Beta Polymerase, domain 2"/>
    <property type="match status" value="1"/>
</dbReference>
<dbReference type="InterPro" id="IPR043519">
    <property type="entry name" value="NT_sf"/>
</dbReference>
<name>D2W0C6_NAEGR</name>
<dbReference type="AlphaFoldDB" id="D2W0C6"/>
<dbReference type="Pfam" id="PF18765">
    <property type="entry name" value="Polbeta"/>
    <property type="match status" value="1"/>
</dbReference>
<evidence type="ECO:0000313" key="2">
    <source>
        <dbReference type="EMBL" id="EFC37450.1"/>
    </source>
</evidence>
<evidence type="ECO:0000259" key="1">
    <source>
        <dbReference type="Pfam" id="PF18765"/>
    </source>
</evidence>
<reference evidence="2 3" key="1">
    <citation type="journal article" date="2010" name="Cell">
        <title>The genome of Naegleria gruberi illuminates early eukaryotic versatility.</title>
        <authorList>
            <person name="Fritz-Laylin L.K."/>
            <person name="Prochnik S.E."/>
            <person name="Ginger M.L."/>
            <person name="Dacks J.B."/>
            <person name="Carpenter M.L."/>
            <person name="Field M.C."/>
            <person name="Kuo A."/>
            <person name="Paredez A."/>
            <person name="Chapman J."/>
            <person name="Pham J."/>
            <person name="Shu S."/>
            <person name="Neupane R."/>
            <person name="Cipriano M."/>
            <person name="Mancuso J."/>
            <person name="Tu H."/>
            <person name="Salamov A."/>
            <person name="Lindquist E."/>
            <person name="Shapiro H."/>
            <person name="Lucas S."/>
            <person name="Grigoriev I.V."/>
            <person name="Cande W.Z."/>
            <person name="Fulton C."/>
            <person name="Rokhsar D.S."/>
            <person name="Dawson S.C."/>
        </authorList>
    </citation>
    <scope>NUCLEOTIDE SEQUENCE [LARGE SCALE GENOMIC DNA]</scope>
    <source>
        <strain evidence="2 3">NEG-M</strain>
    </source>
</reference>
<dbReference type="VEuPathDB" id="AmoebaDB:NAEGRDRAFT_74811"/>
<dbReference type="InterPro" id="IPR041633">
    <property type="entry name" value="Polbeta"/>
</dbReference>
<dbReference type="Proteomes" id="UP000006671">
    <property type="component" value="Unassembled WGS sequence"/>
</dbReference>
<sequence>MQQFPKCTINNFRYDKESTGPSQYWQSHHFHENQFKFPFSSDELIYHIRNFITISEEGLLKDKVLYRDDSIRGIYVFGSRVSKTNVNDSDFDLIMIVDDFYSHCIDYETRYSNNLQYLLKSSIKCNCDDEEGKLEEKEYDMEVHIMETSFFVDHVYLQLPIFMLSVLQPNSSFVLFEDEKMKLWRHHWSLWFLRISRTKNSFLHELHHCFNKAFRFWNVLENKLCKDESERKSTLKKVKKNLAHGIRYSKYAYQFVNSGIIYDYTETNKLYDSIVFHTDSFSSWNEYKQISDALYKTWKEQLKDDLKNIIKDALFKCKNSESNSSLGIQNFLNTYSSGFEKDNPLFSELIMVVEHNYELDFSHHYKYGPYSLMRLLSVNVTPIIRSKEEHLNPNSSQLFKIDCDMEYISLELCKLFLECRSYLECNGTVLSYNIDDNGKIVYTPVCVPRFYAMDYNFILEKVGSDYFSDIDMSSIQILERPVGIRCSLFFYSGEWRFVFDDEKDNWISKWILKNFDMSQTEQEFENLFERIGMKYPSHEDQMLNFFFIYQKNSNRIIYCGSRNLESMMEYENWIDFSTKYNWNDFVKSYSDIGFLDLQDFVNDFEKFSPLEYEGLEFVNFKQPYKCFILKSSLHSNIPSLRLCNVNYLVSKLDKYVLENPPYELTSSKYNDTRIVSSIMQSKFSNQVNEDHLVNNLNPLFTKPFSQFKNIYIELCQSINIFYNEQLLSIEQDIKQFNETAKKYLRGNLVGLFYNLKKFRKEQNCADVNVANYWRNLSFSNRENPSTTHNTINFQEVRQVLELISIYKNHINNLSGN</sequence>
<evidence type="ECO:0000313" key="3">
    <source>
        <dbReference type="Proteomes" id="UP000006671"/>
    </source>
</evidence>
<proteinExistence type="predicted"/>
<organism evidence="3">
    <name type="scientific">Naegleria gruberi</name>
    <name type="common">Amoeba</name>
    <dbReference type="NCBI Taxonomy" id="5762"/>
    <lineage>
        <taxon>Eukaryota</taxon>
        <taxon>Discoba</taxon>
        <taxon>Heterolobosea</taxon>
        <taxon>Tetramitia</taxon>
        <taxon>Eutetramitia</taxon>
        <taxon>Vahlkampfiidae</taxon>
        <taxon>Naegleria</taxon>
    </lineage>
</organism>
<dbReference type="InParanoid" id="D2W0C6"/>
<dbReference type="KEGG" id="ngr:NAEGRDRAFT_74811"/>
<dbReference type="OMA" id="YLECNGT"/>
<feature type="domain" description="Polymerase beta nucleotidyltransferase" evidence="1">
    <location>
        <begin position="63"/>
        <end position="114"/>
    </location>
</feature>
<dbReference type="CDD" id="cd05403">
    <property type="entry name" value="NT_KNTase_like"/>
    <property type="match status" value="1"/>
</dbReference>
<dbReference type="SUPFAM" id="SSF81301">
    <property type="entry name" value="Nucleotidyltransferase"/>
    <property type="match status" value="1"/>
</dbReference>